<dbReference type="SUPFAM" id="SSF55326">
    <property type="entry name" value="PurM N-terminal domain-like"/>
    <property type="match status" value="1"/>
</dbReference>
<sequence>MSTGEFDLIGRYFSIQKGNQHFVDFSTGDDCAITHIPEGYQLAITTDTMVEGTHFLSSISPQDLAYKAIATNLSDLAAMGAKPAWISLALTLPEVDENWLSQFSQSLFDTLNQYDVTLIGGDTTKGPLSVTITAQGFVPKGKALFRHNAKVGDLIYVSGTLGDSAAGLNWILQGKSAVDFDTEFLVKRHFHPTPRVELGQALVNVAHSCIDISDGLVADLGHILTRSQCSAEIDLSFLPLSTSLKKTYSLEKTEAFALSGGEDYELCFTIPANKKSKIEKLSQALNVPCTCIGKIVPQNNNQITFLKDGRVINYQAPSGFDHFKDK</sequence>
<comment type="caution">
    <text evidence="2">Lacks conserved residue(s) required for the propagation of feature annotation.</text>
</comment>
<evidence type="ECO:0000259" key="4">
    <source>
        <dbReference type="Pfam" id="PF02769"/>
    </source>
</evidence>
<dbReference type="NCBIfam" id="TIGR01379">
    <property type="entry name" value="thiL"/>
    <property type="match status" value="1"/>
</dbReference>
<dbReference type="GO" id="GO:0009229">
    <property type="term" value="P:thiamine diphosphate biosynthetic process"/>
    <property type="evidence" value="ECO:0007669"/>
    <property type="project" value="UniProtKB-UniRule"/>
</dbReference>
<keyword evidence="1 2" id="KW-0784">Thiamine biosynthesis</keyword>
<dbReference type="InterPro" id="IPR016188">
    <property type="entry name" value="PurM-like_N"/>
</dbReference>
<dbReference type="GO" id="GO:0009030">
    <property type="term" value="F:thiamine-phosphate kinase activity"/>
    <property type="evidence" value="ECO:0007669"/>
    <property type="project" value="UniProtKB-UniRule"/>
</dbReference>
<feature type="binding site" evidence="2">
    <location>
        <position position="213"/>
    </location>
    <ligand>
        <name>ATP</name>
        <dbReference type="ChEBI" id="CHEBI:30616"/>
    </ligand>
</feature>
<dbReference type="EMBL" id="QEPW01000006">
    <property type="protein sequence ID" value="RDE92699.1"/>
    <property type="molecule type" value="Genomic_DNA"/>
</dbReference>
<dbReference type="AlphaFoldDB" id="A0A369Z122"/>
<keyword evidence="2 5" id="KW-0418">Kinase</keyword>
<name>A0A369Z122_HAEPA</name>
<feature type="binding site" evidence="2">
    <location>
        <position position="122"/>
    </location>
    <ligand>
        <name>Mg(2+)</name>
        <dbReference type="ChEBI" id="CHEBI:18420"/>
        <label>1</label>
    </ligand>
</feature>
<proteinExistence type="inferred from homology"/>
<feature type="binding site" evidence="2">
    <location>
        <position position="320"/>
    </location>
    <ligand>
        <name>substrate</name>
    </ligand>
</feature>
<comment type="pathway">
    <text evidence="2">Cofactor biosynthesis; thiamine diphosphate biosynthesis; thiamine diphosphate from thiamine phosphate: step 1/1.</text>
</comment>
<organism evidence="5 6">
    <name type="scientific">Haemophilus parainfluenzae</name>
    <dbReference type="NCBI Taxonomy" id="729"/>
    <lineage>
        <taxon>Bacteria</taxon>
        <taxon>Pseudomonadati</taxon>
        <taxon>Pseudomonadota</taxon>
        <taxon>Gammaproteobacteria</taxon>
        <taxon>Pasteurellales</taxon>
        <taxon>Pasteurellaceae</taxon>
        <taxon>Haemophilus</taxon>
    </lineage>
</organism>
<dbReference type="Proteomes" id="UP000253910">
    <property type="component" value="Unassembled WGS sequence"/>
</dbReference>
<feature type="binding site" evidence="2">
    <location>
        <begin position="121"/>
        <end position="122"/>
    </location>
    <ligand>
        <name>ATP</name>
        <dbReference type="ChEBI" id="CHEBI:30616"/>
    </ligand>
</feature>
<keyword evidence="2" id="KW-0547">Nucleotide-binding</keyword>
<dbReference type="Gene3D" id="3.30.1330.10">
    <property type="entry name" value="PurM-like, N-terminal domain"/>
    <property type="match status" value="1"/>
</dbReference>
<dbReference type="EC" id="2.7.4.16" evidence="2"/>
<evidence type="ECO:0000259" key="3">
    <source>
        <dbReference type="Pfam" id="PF00586"/>
    </source>
</evidence>
<dbReference type="InterPro" id="IPR036676">
    <property type="entry name" value="PurM-like_C_sf"/>
</dbReference>
<comment type="similarity">
    <text evidence="2">Belongs to the thiamine-monophosphate kinase family.</text>
</comment>
<feature type="binding site" evidence="2">
    <location>
        <position position="75"/>
    </location>
    <ligand>
        <name>Mg(2+)</name>
        <dbReference type="ChEBI" id="CHEBI:18420"/>
        <label>3</label>
    </ligand>
</feature>
<keyword evidence="2" id="KW-0479">Metal-binding</keyword>
<protein>
    <recommendedName>
        <fullName evidence="2">Thiamine-monophosphate kinase</fullName>
        <shortName evidence="2">TMP kinase</shortName>
        <shortName evidence="2">Thiamine-phosphate kinase</shortName>
        <ecNumber evidence="2">2.7.4.16</ecNumber>
    </recommendedName>
</protein>
<feature type="binding site" evidence="2">
    <location>
        <position position="47"/>
    </location>
    <ligand>
        <name>Mg(2+)</name>
        <dbReference type="ChEBI" id="CHEBI:18420"/>
        <label>2</label>
    </ligand>
</feature>
<dbReference type="SUPFAM" id="SSF56042">
    <property type="entry name" value="PurM C-terminal domain-like"/>
    <property type="match status" value="1"/>
</dbReference>
<comment type="catalytic activity">
    <reaction evidence="2">
        <text>thiamine phosphate + ATP = thiamine diphosphate + ADP</text>
        <dbReference type="Rhea" id="RHEA:15913"/>
        <dbReference type="ChEBI" id="CHEBI:30616"/>
        <dbReference type="ChEBI" id="CHEBI:37575"/>
        <dbReference type="ChEBI" id="CHEBI:58937"/>
        <dbReference type="ChEBI" id="CHEBI:456216"/>
        <dbReference type="EC" id="2.7.4.16"/>
    </reaction>
</comment>
<comment type="miscellaneous">
    <text evidence="2">Reaction mechanism of ThiL seems to utilize a direct, inline transfer of the gamma-phosphate of ATP to TMP rather than a phosphorylated enzyme intermediate.</text>
</comment>
<reference evidence="5 6" key="1">
    <citation type="submission" date="2018-05" db="EMBL/GenBank/DDBJ databases">
        <title>Draft Genome Sequences for a Diverse set of 7 Haemophilus Species.</title>
        <authorList>
            <person name="Nichols M."/>
            <person name="Topaz N."/>
            <person name="Wang X."/>
            <person name="Wang X."/>
            <person name="Boxrud D."/>
        </authorList>
    </citation>
    <scope>NUCLEOTIDE SEQUENCE [LARGE SCALE GENOMIC DNA]</scope>
    <source>
        <strain evidence="5 6">C2008001710</strain>
    </source>
</reference>
<dbReference type="InterPro" id="IPR010918">
    <property type="entry name" value="PurM-like_C_dom"/>
</dbReference>
<feature type="binding site" evidence="2">
    <location>
        <position position="46"/>
    </location>
    <ligand>
        <name>Mg(2+)</name>
        <dbReference type="ChEBI" id="CHEBI:18420"/>
        <label>1</label>
    </ligand>
</feature>
<keyword evidence="2" id="KW-0067">ATP-binding</keyword>
<dbReference type="HAMAP" id="MF_02128">
    <property type="entry name" value="TMP_kinase"/>
    <property type="match status" value="1"/>
</dbReference>
<feature type="binding site" evidence="2">
    <location>
        <position position="75"/>
    </location>
    <ligand>
        <name>Mg(2+)</name>
        <dbReference type="ChEBI" id="CHEBI:18420"/>
        <label>2</label>
    </ligand>
</feature>
<dbReference type="InterPro" id="IPR006283">
    <property type="entry name" value="ThiL-like"/>
</dbReference>
<feature type="binding site" evidence="2">
    <location>
        <position position="211"/>
    </location>
    <ligand>
        <name>Mg(2+)</name>
        <dbReference type="ChEBI" id="CHEBI:18420"/>
        <label>3</label>
    </ligand>
</feature>
<evidence type="ECO:0000313" key="5">
    <source>
        <dbReference type="EMBL" id="RDE92699.1"/>
    </source>
</evidence>
<feature type="domain" description="PurM-like N-terminal" evidence="3">
    <location>
        <begin position="28"/>
        <end position="138"/>
    </location>
</feature>
<dbReference type="RefSeq" id="WP_111315316.1">
    <property type="nucleotide sequence ID" value="NZ_QEPW01000006.1"/>
</dbReference>
<feature type="binding site" evidence="2">
    <location>
        <position position="214"/>
    </location>
    <ligand>
        <name>Mg(2+)</name>
        <dbReference type="ChEBI" id="CHEBI:18420"/>
        <label>5</label>
    </ligand>
</feature>
<feature type="binding site" evidence="2">
    <location>
        <position position="54"/>
    </location>
    <ligand>
        <name>substrate</name>
    </ligand>
</feature>
<feature type="binding site" evidence="2">
    <location>
        <position position="75"/>
    </location>
    <ligand>
        <name>Mg(2+)</name>
        <dbReference type="ChEBI" id="CHEBI:18420"/>
        <label>4</label>
    </ligand>
</feature>
<dbReference type="Pfam" id="PF00586">
    <property type="entry name" value="AIRS"/>
    <property type="match status" value="1"/>
</dbReference>
<dbReference type="UniPathway" id="UPA00060">
    <property type="reaction ID" value="UER00142"/>
</dbReference>
<dbReference type="CDD" id="cd02194">
    <property type="entry name" value="ThiL"/>
    <property type="match status" value="1"/>
</dbReference>
<dbReference type="InterPro" id="IPR036921">
    <property type="entry name" value="PurM-like_N_sf"/>
</dbReference>
<feature type="binding site" evidence="2">
    <location>
        <position position="262"/>
    </location>
    <ligand>
        <name>substrate</name>
    </ligand>
</feature>
<dbReference type="PANTHER" id="PTHR30270">
    <property type="entry name" value="THIAMINE-MONOPHOSPHATE KINASE"/>
    <property type="match status" value="1"/>
</dbReference>
<keyword evidence="2" id="KW-0460">Magnesium</keyword>
<comment type="function">
    <text evidence="2">Catalyzes the ATP-dependent phosphorylation of thiamine-monophosphate (TMP) to form thiamine-pyrophosphate (TPP), the active form of vitamin B1.</text>
</comment>
<feature type="binding site" evidence="2">
    <location>
        <position position="45"/>
    </location>
    <ligand>
        <name>Mg(2+)</name>
        <dbReference type="ChEBI" id="CHEBI:18420"/>
        <label>4</label>
    </ligand>
</feature>
<feature type="binding site" evidence="2">
    <location>
        <position position="30"/>
    </location>
    <ligand>
        <name>Mg(2+)</name>
        <dbReference type="ChEBI" id="CHEBI:18420"/>
        <label>4</label>
    </ligand>
</feature>
<evidence type="ECO:0000256" key="1">
    <source>
        <dbReference type="ARBA" id="ARBA00022977"/>
    </source>
</evidence>
<feature type="binding site" evidence="2">
    <location>
        <position position="146"/>
    </location>
    <ligand>
        <name>ATP</name>
        <dbReference type="ChEBI" id="CHEBI:30616"/>
    </ligand>
</feature>
<feature type="binding site" evidence="2">
    <location>
        <position position="30"/>
    </location>
    <ligand>
        <name>Mg(2+)</name>
        <dbReference type="ChEBI" id="CHEBI:18420"/>
        <label>3</label>
    </ligand>
</feature>
<keyword evidence="2 5" id="KW-0808">Transferase</keyword>
<dbReference type="PANTHER" id="PTHR30270:SF0">
    <property type="entry name" value="THIAMINE-MONOPHOSPHATE KINASE"/>
    <property type="match status" value="1"/>
</dbReference>
<dbReference type="Pfam" id="PF02769">
    <property type="entry name" value="AIRS_C"/>
    <property type="match status" value="1"/>
</dbReference>
<evidence type="ECO:0000313" key="6">
    <source>
        <dbReference type="Proteomes" id="UP000253910"/>
    </source>
</evidence>
<dbReference type="GO" id="GO:0005524">
    <property type="term" value="F:ATP binding"/>
    <property type="evidence" value="ECO:0007669"/>
    <property type="project" value="UniProtKB-UniRule"/>
</dbReference>
<dbReference type="PIRSF" id="PIRSF005303">
    <property type="entry name" value="Thiam_monoph_kin"/>
    <property type="match status" value="1"/>
</dbReference>
<gene>
    <name evidence="2 5" type="primary">thiL</name>
    <name evidence="5" type="ORF">DPV87_04700</name>
</gene>
<dbReference type="GO" id="GO:0009228">
    <property type="term" value="P:thiamine biosynthetic process"/>
    <property type="evidence" value="ECO:0007669"/>
    <property type="project" value="UniProtKB-KW"/>
</dbReference>
<comment type="caution">
    <text evidence="5">The sequence shown here is derived from an EMBL/GenBank/DDBJ whole genome shotgun (WGS) entry which is preliminary data.</text>
</comment>
<feature type="domain" description="PurM-like C-terminal" evidence="4">
    <location>
        <begin position="150"/>
        <end position="303"/>
    </location>
</feature>
<dbReference type="GO" id="GO:0000287">
    <property type="term" value="F:magnesium ion binding"/>
    <property type="evidence" value="ECO:0007669"/>
    <property type="project" value="UniProtKB-UniRule"/>
</dbReference>
<evidence type="ECO:0000256" key="2">
    <source>
        <dbReference type="HAMAP-Rule" id="MF_02128"/>
    </source>
</evidence>
<feature type="binding site" evidence="2">
    <location>
        <position position="47"/>
    </location>
    <ligand>
        <name>Mg(2+)</name>
        <dbReference type="ChEBI" id="CHEBI:18420"/>
        <label>1</label>
    </ligand>
</feature>
<accession>A0A369Z122</accession>
<dbReference type="Gene3D" id="3.90.650.10">
    <property type="entry name" value="PurM-like C-terminal domain"/>
    <property type="match status" value="1"/>
</dbReference>